<reference evidence="1" key="2">
    <citation type="submission" date="2020-09" db="EMBL/GenBank/DDBJ databases">
        <authorList>
            <person name="Sun Q."/>
            <person name="Ohkuma M."/>
        </authorList>
    </citation>
    <scope>NUCLEOTIDE SEQUENCE</scope>
    <source>
        <strain evidence="1">JCM 12580</strain>
    </source>
</reference>
<dbReference type="PANTHER" id="PTHR35004:SF8">
    <property type="entry name" value="TRANSPOSASE RV3428C-RELATED"/>
    <property type="match status" value="1"/>
</dbReference>
<reference evidence="1" key="1">
    <citation type="journal article" date="2014" name="Int. J. Syst. Evol. Microbiol.">
        <title>Complete genome sequence of Corynebacterium casei LMG S-19264T (=DSM 44701T), isolated from a smear-ripened cheese.</title>
        <authorList>
            <consortium name="US DOE Joint Genome Institute (JGI-PGF)"/>
            <person name="Walter F."/>
            <person name="Albersmeier A."/>
            <person name="Kalinowski J."/>
            <person name="Ruckert C."/>
        </authorList>
    </citation>
    <scope>NUCLEOTIDE SEQUENCE</scope>
    <source>
        <strain evidence="1">JCM 12580</strain>
    </source>
</reference>
<dbReference type="EMBL" id="BMNQ01000037">
    <property type="protein sequence ID" value="GGK00695.1"/>
    <property type="molecule type" value="Genomic_DNA"/>
</dbReference>
<name>A0A917PZ70_9BACI</name>
<protein>
    <recommendedName>
        <fullName evidence="3">Transposase</fullName>
    </recommendedName>
</protein>
<evidence type="ECO:0000313" key="1">
    <source>
        <dbReference type="EMBL" id="GGK00695.1"/>
    </source>
</evidence>
<dbReference type="RefSeq" id="WP_229671803.1">
    <property type="nucleotide sequence ID" value="NZ_BMNQ01000037.1"/>
</dbReference>
<comment type="caution">
    <text evidence="1">The sequence shown here is derived from an EMBL/GenBank/DDBJ whole genome shotgun (WGS) entry which is preliminary data.</text>
</comment>
<gene>
    <name evidence="1" type="ORF">GCM10007063_23750</name>
</gene>
<organism evidence="1 2">
    <name type="scientific">Lentibacillus kapialis</name>
    <dbReference type="NCBI Taxonomy" id="340214"/>
    <lineage>
        <taxon>Bacteria</taxon>
        <taxon>Bacillati</taxon>
        <taxon>Bacillota</taxon>
        <taxon>Bacilli</taxon>
        <taxon>Bacillales</taxon>
        <taxon>Bacillaceae</taxon>
        <taxon>Lentibacillus</taxon>
    </lineage>
</organism>
<keyword evidence="2" id="KW-1185">Reference proteome</keyword>
<dbReference type="InterPro" id="IPR009057">
    <property type="entry name" value="Homeodomain-like_sf"/>
</dbReference>
<dbReference type="Pfam" id="PF13384">
    <property type="entry name" value="HTH_23"/>
    <property type="match status" value="1"/>
</dbReference>
<evidence type="ECO:0000313" key="2">
    <source>
        <dbReference type="Proteomes" id="UP000658382"/>
    </source>
</evidence>
<proteinExistence type="predicted"/>
<dbReference type="AlphaFoldDB" id="A0A917PZ70"/>
<dbReference type="Gene3D" id="1.10.10.60">
    <property type="entry name" value="Homeodomain-like"/>
    <property type="match status" value="1"/>
</dbReference>
<dbReference type="PANTHER" id="PTHR35004">
    <property type="entry name" value="TRANSPOSASE RV3428C-RELATED"/>
    <property type="match status" value="1"/>
</dbReference>
<sequence>MITMNQKYQALILYAHEGRSMRQIARDTGIHRETVSKYVREYEKKRSRLMEGGVHVEALIESLTEKPAYKTGNRPKRKLTSEIELRIQEFLQENQEKRHKGQTKQQKTIIDMYEALEAEKVDISYSTVRRTVRQLEHRPKEAFIKETYLPGDVCEFDWGEVKLTIGGSMHTFQMAVFTPAYGNYRWACLFPKQTTDQPRGFVEFDDDEGKHGIVAYDRALTDKELSDFEMKELNLKQDKEKDKEQIQKLDMEI</sequence>
<dbReference type="Proteomes" id="UP000658382">
    <property type="component" value="Unassembled WGS sequence"/>
</dbReference>
<dbReference type="SUPFAM" id="SSF46689">
    <property type="entry name" value="Homeodomain-like"/>
    <property type="match status" value="1"/>
</dbReference>
<evidence type="ECO:0008006" key="3">
    <source>
        <dbReference type="Google" id="ProtNLM"/>
    </source>
</evidence>
<accession>A0A917PZ70</accession>